<dbReference type="GeneID" id="38119836"/>
<name>A0A3D8QVD1_9EURO</name>
<feature type="compositionally biased region" description="Polar residues" evidence="1">
    <location>
        <begin position="97"/>
        <end position="109"/>
    </location>
</feature>
<reference evidence="2 3" key="1">
    <citation type="journal article" date="2018" name="IMA Fungus">
        <title>IMA Genome-F 9: Draft genome sequence of Annulohypoxylon stygium, Aspergillus mulundensis, Berkeleyomyces basicola (syn. Thielaviopsis basicola), Ceratocystis smalleyi, two Cercospora beticola strains, Coleophoma cylindrospora, Fusarium fracticaudum, Phialophora cf. hyalina, and Morchella septimelata.</title>
        <authorList>
            <person name="Wingfield B.D."/>
            <person name="Bills G.F."/>
            <person name="Dong Y."/>
            <person name="Huang W."/>
            <person name="Nel W.J."/>
            <person name="Swalarsk-Parry B.S."/>
            <person name="Vaghefi N."/>
            <person name="Wilken P.M."/>
            <person name="An Z."/>
            <person name="de Beer Z.W."/>
            <person name="De Vos L."/>
            <person name="Chen L."/>
            <person name="Duong T.A."/>
            <person name="Gao Y."/>
            <person name="Hammerbacher A."/>
            <person name="Kikkert J.R."/>
            <person name="Li Y."/>
            <person name="Li H."/>
            <person name="Li K."/>
            <person name="Li Q."/>
            <person name="Liu X."/>
            <person name="Ma X."/>
            <person name="Naidoo K."/>
            <person name="Pethybridge S.J."/>
            <person name="Sun J."/>
            <person name="Steenkamp E.T."/>
            <person name="van der Nest M.A."/>
            <person name="van Wyk S."/>
            <person name="Wingfield M.J."/>
            <person name="Xiong C."/>
            <person name="Yue Q."/>
            <person name="Zhang X."/>
        </authorList>
    </citation>
    <scope>NUCLEOTIDE SEQUENCE [LARGE SCALE GENOMIC DNA]</scope>
    <source>
        <strain evidence="2 3">DSM 5745</strain>
    </source>
</reference>
<comment type="caution">
    <text evidence="2">The sequence shown here is derived from an EMBL/GenBank/DDBJ whole genome shotgun (WGS) entry which is preliminary data.</text>
</comment>
<evidence type="ECO:0000313" key="3">
    <source>
        <dbReference type="Proteomes" id="UP000256690"/>
    </source>
</evidence>
<proteinExistence type="predicted"/>
<keyword evidence="3" id="KW-1185">Reference proteome</keyword>
<evidence type="ECO:0000313" key="2">
    <source>
        <dbReference type="EMBL" id="RDW65727.1"/>
    </source>
</evidence>
<dbReference type="RefSeq" id="XP_026599830.1">
    <property type="nucleotide sequence ID" value="XM_026751482.1"/>
</dbReference>
<protein>
    <submittedName>
        <fullName evidence="2">Uncharacterized protein</fullName>
    </submittedName>
</protein>
<dbReference type="EMBL" id="PVWQ01000013">
    <property type="protein sequence ID" value="RDW65727.1"/>
    <property type="molecule type" value="Genomic_DNA"/>
</dbReference>
<accession>A0A3D8QVD1</accession>
<sequence>MHGPSFAPDHAAPDAFDPNTLYRARDFLRANGAFPESQYSMDLLLKLGGMMSELDFHRSRTQELLSENAHLRQDNANLRAYLDSNLATGKPAAPGGDTSQIPRPSSDTAGKSWDRIVMDLI</sequence>
<evidence type="ECO:0000256" key="1">
    <source>
        <dbReference type="SAM" id="MobiDB-lite"/>
    </source>
</evidence>
<gene>
    <name evidence="2" type="ORF">DSM5745_09466</name>
</gene>
<dbReference type="AlphaFoldDB" id="A0A3D8QVD1"/>
<organism evidence="2 3">
    <name type="scientific">Aspergillus mulundensis</name>
    <dbReference type="NCBI Taxonomy" id="1810919"/>
    <lineage>
        <taxon>Eukaryota</taxon>
        <taxon>Fungi</taxon>
        <taxon>Dikarya</taxon>
        <taxon>Ascomycota</taxon>
        <taxon>Pezizomycotina</taxon>
        <taxon>Eurotiomycetes</taxon>
        <taxon>Eurotiomycetidae</taxon>
        <taxon>Eurotiales</taxon>
        <taxon>Aspergillaceae</taxon>
        <taxon>Aspergillus</taxon>
        <taxon>Aspergillus subgen. Nidulantes</taxon>
    </lineage>
</organism>
<feature type="region of interest" description="Disordered" evidence="1">
    <location>
        <begin position="86"/>
        <end position="112"/>
    </location>
</feature>
<dbReference type="Proteomes" id="UP000256690">
    <property type="component" value="Unassembled WGS sequence"/>
</dbReference>
<dbReference type="OrthoDB" id="336088at2759"/>
<dbReference type="STRING" id="1810919.A0A3D8QVD1"/>